<gene>
    <name evidence="9" type="ORF">EJ05DRAFT_498738</name>
</gene>
<dbReference type="InterPro" id="IPR004331">
    <property type="entry name" value="SPX_dom"/>
</dbReference>
<keyword evidence="4 7" id="KW-1133">Transmembrane helix</keyword>
<feature type="domain" description="SPX" evidence="8">
    <location>
        <begin position="1"/>
        <end position="155"/>
    </location>
</feature>
<name>A0A6A6WCF1_9PEZI</name>
<feature type="transmembrane region" description="Helical" evidence="7">
    <location>
        <begin position="830"/>
        <end position="852"/>
    </location>
</feature>
<comment type="subcellular location">
    <subcellularLocation>
        <location evidence="1">Vacuole membrane</location>
        <topology evidence="1">Multi-pass membrane protein</topology>
    </subcellularLocation>
</comment>
<dbReference type="InterPro" id="IPR018966">
    <property type="entry name" value="VTC_domain"/>
</dbReference>
<feature type="region of interest" description="Disordered" evidence="6">
    <location>
        <begin position="280"/>
        <end position="310"/>
    </location>
</feature>
<evidence type="ECO:0000256" key="4">
    <source>
        <dbReference type="ARBA" id="ARBA00022989"/>
    </source>
</evidence>
<evidence type="ECO:0000256" key="6">
    <source>
        <dbReference type="SAM" id="MobiDB-lite"/>
    </source>
</evidence>
<dbReference type="GO" id="GO:0006799">
    <property type="term" value="P:polyphosphate biosynthetic process"/>
    <property type="evidence" value="ECO:0007669"/>
    <property type="project" value="UniProtKB-ARBA"/>
</dbReference>
<evidence type="ECO:0000313" key="9">
    <source>
        <dbReference type="EMBL" id="KAF2759526.1"/>
    </source>
</evidence>
<evidence type="ECO:0000259" key="8">
    <source>
        <dbReference type="PROSITE" id="PS51382"/>
    </source>
</evidence>
<dbReference type="Proteomes" id="UP000799437">
    <property type="component" value="Unassembled WGS sequence"/>
</dbReference>
<evidence type="ECO:0000256" key="3">
    <source>
        <dbReference type="ARBA" id="ARBA00022692"/>
    </source>
</evidence>
<dbReference type="EMBL" id="ML996569">
    <property type="protein sequence ID" value="KAF2759526.1"/>
    <property type="molecule type" value="Genomic_DNA"/>
</dbReference>
<dbReference type="CDD" id="cd14474">
    <property type="entry name" value="SPX_YDR089W"/>
    <property type="match status" value="1"/>
</dbReference>
<evidence type="ECO:0000256" key="7">
    <source>
        <dbReference type="SAM" id="Phobius"/>
    </source>
</evidence>
<feature type="region of interest" description="Disordered" evidence="6">
    <location>
        <begin position="704"/>
        <end position="751"/>
    </location>
</feature>
<protein>
    <recommendedName>
        <fullName evidence="8">SPX domain-containing protein</fullName>
    </recommendedName>
</protein>
<dbReference type="RefSeq" id="XP_033601977.1">
    <property type="nucleotide sequence ID" value="XM_033746729.1"/>
</dbReference>
<feature type="compositionally biased region" description="Basic residues" evidence="6">
    <location>
        <begin position="623"/>
        <end position="632"/>
    </location>
</feature>
<dbReference type="PANTHER" id="PTHR46140">
    <property type="entry name" value="VACUOLAR TRANSPORTER CHAPERONE 1-RELATED"/>
    <property type="match status" value="1"/>
</dbReference>
<dbReference type="GeneID" id="54487783"/>
<feature type="compositionally biased region" description="Low complexity" evidence="6">
    <location>
        <begin position="564"/>
        <end position="591"/>
    </location>
</feature>
<dbReference type="InterPro" id="IPR042267">
    <property type="entry name" value="VTC_sf"/>
</dbReference>
<keyword evidence="5 7" id="KW-0472">Membrane</keyword>
<feature type="compositionally biased region" description="Polar residues" evidence="6">
    <location>
        <begin position="593"/>
        <end position="620"/>
    </location>
</feature>
<evidence type="ECO:0000313" key="10">
    <source>
        <dbReference type="Proteomes" id="UP000799437"/>
    </source>
</evidence>
<evidence type="ECO:0000256" key="2">
    <source>
        <dbReference type="ARBA" id="ARBA00022554"/>
    </source>
</evidence>
<dbReference type="InterPro" id="IPR051572">
    <property type="entry name" value="VTC_Complex_Subunit"/>
</dbReference>
<dbReference type="GO" id="GO:0007034">
    <property type="term" value="P:vacuolar transport"/>
    <property type="evidence" value="ECO:0007669"/>
    <property type="project" value="TreeGrafter"/>
</dbReference>
<feature type="compositionally biased region" description="Polar residues" evidence="6">
    <location>
        <begin position="280"/>
        <end position="295"/>
    </location>
</feature>
<feature type="transmembrane region" description="Helical" evidence="7">
    <location>
        <begin position="864"/>
        <end position="885"/>
    </location>
</feature>
<evidence type="ECO:0000256" key="5">
    <source>
        <dbReference type="ARBA" id="ARBA00023136"/>
    </source>
</evidence>
<dbReference type="GO" id="GO:0016237">
    <property type="term" value="P:microautophagy"/>
    <property type="evidence" value="ECO:0007669"/>
    <property type="project" value="TreeGrafter"/>
</dbReference>
<dbReference type="GO" id="GO:0033254">
    <property type="term" value="C:vacuolar transporter chaperone complex"/>
    <property type="evidence" value="ECO:0007669"/>
    <property type="project" value="TreeGrafter"/>
</dbReference>
<proteinExistence type="predicted"/>
<accession>A0A6A6WCF1</accession>
<reference evidence="9" key="1">
    <citation type="journal article" date="2020" name="Stud. Mycol.">
        <title>101 Dothideomycetes genomes: a test case for predicting lifestyles and emergence of pathogens.</title>
        <authorList>
            <person name="Haridas S."/>
            <person name="Albert R."/>
            <person name="Binder M."/>
            <person name="Bloem J."/>
            <person name="Labutti K."/>
            <person name="Salamov A."/>
            <person name="Andreopoulos B."/>
            <person name="Baker S."/>
            <person name="Barry K."/>
            <person name="Bills G."/>
            <person name="Bluhm B."/>
            <person name="Cannon C."/>
            <person name="Castanera R."/>
            <person name="Culley D."/>
            <person name="Daum C."/>
            <person name="Ezra D."/>
            <person name="Gonzalez J."/>
            <person name="Henrissat B."/>
            <person name="Kuo A."/>
            <person name="Liang C."/>
            <person name="Lipzen A."/>
            <person name="Lutzoni F."/>
            <person name="Magnuson J."/>
            <person name="Mondo S."/>
            <person name="Nolan M."/>
            <person name="Ohm R."/>
            <person name="Pangilinan J."/>
            <person name="Park H.-J."/>
            <person name="Ramirez L."/>
            <person name="Alfaro M."/>
            <person name="Sun H."/>
            <person name="Tritt A."/>
            <person name="Yoshinaga Y."/>
            <person name="Zwiers L.-H."/>
            <person name="Turgeon B."/>
            <person name="Goodwin S."/>
            <person name="Spatafora J."/>
            <person name="Crous P."/>
            <person name="Grigoriev I."/>
        </authorList>
    </citation>
    <scope>NUCLEOTIDE SEQUENCE</scope>
    <source>
        <strain evidence="9">CBS 121739</strain>
    </source>
</reference>
<dbReference type="OrthoDB" id="5588846at2759"/>
<feature type="compositionally biased region" description="Basic and acidic residues" evidence="6">
    <location>
        <begin position="740"/>
        <end position="751"/>
    </location>
</feature>
<dbReference type="Pfam" id="PF09359">
    <property type="entry name" value="VTC"/>
    <property type="match status" value="1"/>
</dbReference>
<dbReference type="GO" id="GO:0000329">
    <property type="term" value="C:fungal-type vacuole membrane"/>
    <property type="evidence" value="ECO:0007669"/>
    <property type="project" value="TreeGrafter"/>
</dbReference>
<dbReference type="Gene3D" id="3.20.100.30">
    <property type="entry name" value="VTC, catalytic tunnel domain"/>
    <property type="match status" value="1"/>
</dbReference>
<evidence type="ECO:0000256" key="1">
    <source>
        <dbReference type="ARBA" id="ARBA00004128"/>
    </source>
</evidence>
<dbReference type="AlphaFoldDB" id="A0A6A6WCF1"/>
<keyword evidence="10" id="KW-1185">Reference proteome</keyword>
<feature type="region of interest" description="Disordered" evidence="6">
    <location>
        <begin position="552"/>
        <end position="661"/>
    </location>
</feature>
<dbReference type="PANTHER" id="PTHR46140:SF1">
    <property type="entry name" value="VACUOLAR TRANSPORTER CHAPERONE COMPLEX SUBUNIT 4-RELATED"/>
    <property type="match status" value="1"/>
</dbReference>
<dbReference type="GO" id="GO:0042144">
    <property type="term" value="P:vacuole fusion, non-autophagic"/>
    <property type="evidence" value="ECO:0007669"/>
    <property type="project" value="TreeGrafter"/>
</dbReference>
<dbReference type="PROSITE" id="PS51382">
    <property type="entry name" value="SPX"/>
    <property type="match status" value="1"/>
</dbReference>
<feature type="transmembrane region" description="Helical" evidence="7">
    <location>
        <begin position="897"/>
        <end position="918"/>
    </location>
</feature>
<organism evidence="9 10">
    <name type="scientific">Pseudovirgaria hyperparasitica</name>
    <dbReference type="NCBI Taxonomy" id="470096"/>
    <lineage>
        <taxon>Eukaryota</taxon>
        <taxon>Fungi</taxon>
        <taxon>Dikarya</taxon>
        <taxon>Ascomycota</taxon>
        <taxon>Pezizomycotina</taxon>
        <taxon>Dothideomycetes</taxon>
        <taxon>Dothideomycetes incertae sedis</taxon>
        <taxon>Acrospermales</taxon>
        <taxon>Acrospermaceae</taxon>
        <taxon>Pseudovirgaria</taxon>
    </lineage>
</organism>
<sequence>MSNLSFQLPDNVDYDEIKRVIKENTTPGHGKAVSIPGHGDPVERRFEDELIELFEQEQRRVDLFVRTKSGEIDRRLVHLGQQISRLAGREKSLSRARIPARRLERYAKLEDDVLKVGQELNGLSRYLNAQRTAFRKLLKKYRKWTGNDTLHTTVKDLVMDQPGSCWKLDLSPMFDRYTELLQFIRSAFEPSATASLASRFTSGRETIPANTLQAIASIQNAVDAHSELDFDLSLATTPFGHRGGKAIYWVNPESAIELQVLLSRHMRLLVPQAKLRSSPFASELSSPIDSPTRRQSIPGAEGEDKGDHVGTLILDNERRYAEQEIGKTIEDNEGVPGRTPAKALGQVCWSSAGEAAMAVGLNSGHETDATVTMPAKTKRKHLHDLLDVSRPFSRHASSAMLRDYYLDDDTTDNDAATSVRDWLSHHSEVTPIAAHCAKRTRFLGLTNNSSRAVWATLDQDVHFKRTEIADVCEAEWSRNMRQNSARFPHCVLEVRHEGFESAELVNILDNSHLTERVRGFSLETHAVWECCQPKSMPPPFWMSIVNNAISNVPEEERQRRPRRLASLTTGGAAAADMASISASSTTATDGDLTNVSTPRTSRGGNTSNTSAPDQLETPTLSAFRKKRRRNLPLRKDSFTEQSEIDGLERPGGYWNEYDHPEEGSADDDAYVIYLDPNASNFPGEEYLRAALARVTAWLGGGVGGSSSAQAGEDVESQQRRLLLSSPTRSDDVDDFESSDDERPLMDGEVSSRRRSNGYYHHYGTWTSNDGHAVATTTGGPKSIYQGLFKAFTSSNDAAATTAPHSRRLGNHAEPFMSVEARYREREQHKYRLYVTSLGAAATIVAILVFLATTSRHKYRGEVDTVLVVGILANLAFAFGGVGYMMSRQDVLPWWHRGLVAAVFVGVCVVDGMLLIWPFTAVP</sequence>
<keyword evidence="2" id="KW-0926">Vacuole</keyword>
<keyword evidence="3 7" id="KW-0812">Transmembrane</keyword>